<reference evidence="1" key="1">
    <citation type="submission" date="2015-04" db="UniProtKB">
        <authorList>
            <consortium name="EnsemblPlants"/>
        </authorList>
    </citation>
    <scope>IDENTIFICATION</scope>
    <source>
        <strain evidence="1">SL10</strain>
    </source>
</reference>
<name>A0A0E0GIF0_ORYNI</name>
<proteinExistence type="predicted"/>
<organism evidence="1">
    <name type="scientific">Oryza nivara</name>
    <name type="common">Indian wild rice</name>
    <name type="synonym">Oryza sativa f. spontanea</name>
    <dbReference type="NCBI Taxonomy" id="4536"/>
    <lineage>
        <taxon>Eukaryota</taxon>
        <taxon>Viridiplantae</taxon>
        <taxon>Streptophyta</taxon>
        <taxon>Embryophyta</taxon>
        <taxon>Tracheophyta</taxon>
        <taxon>Spermatophyta</taxon>
        <taxon>Magnoliopsida</taxon>
        <taxon>Liliopsida</taxon>
        <taxon>Poales</taxon>
        <taxon>Poaceae</taxon>
        <taxon>BOP clade</taxon>
        <taxon>Oryzoideae</taxon>
        <taxon>Oryzeae</taxon>
        <taxon>Oryzinae</taxon>
        <taxon>Oryza</taxon>
    </lineage>
</organism>
<accession>A0A0E0GIF0</accession>
<evidence type="ECO:0000313" key="2">
    <source>
        <dbReference type="Proteomes" id="UP000006591"/>
    </source>
</evidence>
<reference evidence="1" key="2">
    <citation type="submission" date="2018-04" db="EMBL/GenBank/DDBJ databases">
        <title>OnivRS2 (Oryza nivara Reference Sequence Version 2).</title>
        <authorList>
            <person name="Zhang J."/>
            <person name="Kudrna D."/>
            <person name="Lee S."/>
            <person name="Talag J."/>
            <person name="Rajasekar S."/>
            <person name="Welchert J."/>
            <person name="Hsing Y.-I."/>
            <person name="Wing R.A."/>
        </authorList>
    </citation>
    <scope>NUCLEOTIDE SEQUENCE [LARGE SCALE GENOMIC DNA]</scope>
    <source>
        <strain evidence="1">SL10</strain>
    </source>
</reference>
<keyword evidence="2" id="KW-1185">Reference proteome</keyword>
<dbReference type="HOGENOM" id="CLU_1216437_0_0_1"/>
<sequence>MVRMKAKLVYNMDELRTMVRDAVGQRHVDVRSLEALRDAPAVFDILHDLSSTAGYGWKVRNVQPMSDLSELVGLLQLMKWVNIPQLLIHLCNLDQRREMLLALEGFQVRGSLSVQVLAQDLIDRVPASNPRAHWSREMSATTLKSRLEEATATAVNTLLNNSIRAETLARQGGGTVMARVRELRRLLRQISNAVLAADHLPPTIGSDMEQAIALIRNILQLPVQVREA</sequence>
<evidence type="ECO:0000313" key="1">
    <source>
        <dbReference type="EnsemblPlants" id="ONIVA03G07780.1"/>
    </source>
</evidence>
<protein>
    <submittedName>
        <fullName evidence="1">Uncharacterized protein</fullName>
    </submittedName>
</protein>
<dbReference type="AlphaFoldDB" id="A0A0E0GIF0"/>
<dbReference type="OMA" id="AHWSREM"/>
<dbReference type="EnsemblPlants" id="ONIVA03G07780.1">
    <property type="protein sequence ID" value="ONIVA03G07780.1"/>
    <property type="gene ID" value="ONIVA03G07780"/>
</dbReference>
<dbReference type="Gramene" id="ONIVA03G07780.1">
    <property type="protein sequence ID" value="ONIVA03G07780.1"/>
    <property type="gene ID" value="ONIVA03G07780"/>
</dbReference>
<dbReference type="Proteomes" id="UP000006591">
    <property type="component" value="Chromosome 3"/>
</dbReference>